<accession>A0A6M8BDP0</accession>
<dbReference type="CDD" id="cd03801">
    <property type="entry name" value="GT4_PimA-like"/>
    <property type="match status" value="1"/>
</dbReference>
<dbReference type="KEGG" id="theu:HPC62_20400"/>
<organism evidence="3 4">
    <name type="scientific">Thermoleptolyngbya sichuanensis A183</name>
    <dbReference type="NCBI Taxonomy" id="2737172"/>
    <lineage>
        <taxon>Bacteria</taxon>
        <taxon>Bacillati</taxon>
        <taxon>Cyanobacteriota</taxon>
        <taxon>Cyanophyceae</taxon>
        <taxon>Oculatellales</taxon>
        <taxon>Oculatellaceae</taxon>
        <taxon>Thermoleptolyngbya</taxon>
        <taxon>Thermoleptolyngbya sichuanensis</taxon>
    </lineage>
</organism>
<dbReference type="SUPFAM" id="SSF53756">
    <property type="entry name" value="UDP-Glycosyltransferase/glycogen phosphorylase"/>
    <property type="match status" value="1"/>
</dbReference>
<dbReference type="PANTHER" id="PTHR46401:SF2">
    <property type="entry name" value="GLYCOSYLTRANSFERASE WBBK-RELATED"/>
    <property type="match status" value="1"/>
</dbReference>
<evidence type="ECO:0000313" key="4">
    <source>
        <dbReference type="Proteomes" id="UP000505210"/>
    </source>
</evidence>
<dbReference type="Pfam" id="PF00534">
    <property type="entry name" value="Glycos_transf_1"/>
    <property type="match status" value="1"/>
</dbReference>
<dbReference type="AlphaFoldDB" id="A0A6M8BDP0"/>
<dbReference type="RefSeq" id="WP_172358269.1">
    <property type="nucleotide sequence ID" value="NZ_CP053661.1"/>
</dbReference>
<dbReference type="PANTHER" id="PTHR46401">
    <property type="entry name" value="GLYCOSYLTRANSFERASE WBBK-RELATED"/>
    <property type="match status" value="1"/>
</dbReference>
<evidence type="ECO:0000256" key="1">
    <source>
        <dbReference type="ARBA" id="ARBA00022679"/>
    </source>
</evidence>
<dbReference type="EMBL" id="CP053661">
    <property type="protein sequence ID" value="QKD84222.1"/>
    <property type="molecule type" value="Genomic_DNA"/>
</dbReference>
<evidence type="ECO:0000313" key="3">
    <source>
        <dbReference type="EMBL" id="QKD84222.1"/>
    </source>
</evidence>
<protein>
    <submittedName>
        <fullName evidence="3">Glycosyltransferase</fullName>
    </submittedName>
</protein>
<reference evidence="3 4" key="1">
    <citation type="submission" date="2020-05" db="EMBL/GenBank/DDBJ databases">
        <title>Complete genome sequence of of a novel Thermoleptolyngbya strain isolated from hot springs of Ganzi, Sichuan China.</title>
        <authorList>
            <person name="Tang J."/>
            <person name="Daroch M."/>
            <person name="Li L."/>
            <person name="Waleron K."/>
            <person name="Waleron M."/>
            <person name="Waleron M."/>
        </authorList>
    </citation>
    <scope>NUCLEOTIDE SEQUENCE [LARGE SCALE GENOMIC DNA]</scope>
    <source>
        <strain evidence="3 4">PKUAC-SCTA183</strain>
    </source>
</reference>
<evidence type="ECO:0000259" key="2">
    <source>
        <dbReference type="Pfam" id="PF00534"/>
    </source>
</evidence>
<name>A0A6M8BDP0_9CYAN</name>
<dbReference type="Proteomes" id="UP000505210">
    <property type="component" value="Chromosome"/>
</dbReference>
<feature type="domain" description="Glycosyl transferase family 1" evidence="2">
    <location>
        <begin position="90"/>
        <end position="237"/>
    </location>
</feature>
<dbReference type="GO" id="GO:0016757">
    <property type="term" value="F:glycosyltransferase activity"/>
    <property type="evidence" value="ECO:0007669"/>
    <property type="project" value="InterPro"/>
</dbReference>
<keyword evidence="1 3" id="KW-0808">Transferase</keyword>
<keyword evidence="4" id="KW-1185">Reference proteome</keyword>
<sequence length="280" mass="31882">MAIGYQAPRTKAFHWKLFVKTFIEGNNKILCLSESLLRDLEDFGVPRQKLDLIEWGADLRFYQPVNLSESTAEQAARERFILSPGKSYRDYPTLVKAFENLDCGLTICGAGQLDLKHLKQRAVGSAEAHLPSNVSILQDMIDWRDFIRLYQQAYAVAIPVVEEKARFKNAIGLTVLTEAMAMGKAIAMTRSDYVGVDLEREGIGLWVEEGDVDGWQRAIAYLLDNPKETREMGRRARLLAEQRFNLEQFSKKLADSLWQAYNAQQPARPTISVRQRALLR</sequence>
<gene>
    <name evidence="3" type="ORF">HPC62_20400</name>
</gene>
<proteinExistence type="predicted"/>
<dbReference type="Gene3D" id="3.40.50.2000">
    <property type="entry name" value="Glycogen Phosphorylase B"/>
    <property type="match status" value="2"/>
</dbReference>
<dbReference type="InterPro" id="IPR001296">
    <property type="entry name" value="Glyco_trans_1"/>
</dbReference>
<dbReference type="GO" id="GO:0009103">
    <property type="term" value="P:lipopolysaccharide biosynthetic process"/>
    <property type="evidence" value="ECO:0007669"/>
    <property type="project" value="TreeGrafter"/>
</dbReference>